<dbReference type="InterPro" id="IPR036388">
    <property type="entry name" value="WH-like_DNA-bd_sf"/>
</dbReference>
<dbReference type="Gene3D" id="1.10.10.10">
    <property type="entry name" value="Winged helix-like DNA-binding domain superfamily/Winged helix DNA-binding domain"/>
    <property type="match status" value="1"/>
</dbReference>
<dbReference type="EMBL" id="BAABJP010000037">
    <property type="protein sequence ID" value="GAA5167505.1"/>
    <property type="molecule type" value="Genomic_DNA"/>
</dbReference>
<comment type="caution">
    <text evidence="1">The sequence shown here is derived from an EMBL/GenBank/DDBJ whole genome shotgun (WGS) entry which is preliminary data.</text>
</comment>
<evidence type="ECO:0000313" key="2">
    <source>
        <dbReference type="Proteomes" id="UP001428817"/>
    </source>
</evidence>
<sequence>MTIEIRVLQALRLKGRAKADMIASAAGLSEAEATPVLAAAQAAGHAEEAKDRFKLTPDGRAHLRGMIARERSGVDQDALSAAYHEFDTHNSAFKQLVTDWQLKDGGTPNDHTDADYDAKIVARLGELHTGFAPLVDRIVGLAPRLAHYPPRFADALAKVSAGDHGWLARPLIDSYHTVWFELHEDLIGLLGLSRAEEAAAGRAE</sequence>
<dbReference type="Proteomes" id="UP001428817">
    <property type="component" value="Unassembled WGS sequence"/>
</dbReference>
<organism evidence="1 2">
    <name type="scientific">Pseudonocardia eucalypti</name>
    <dbReference type="NCBI Taxonomy" id="648755"/>
    <lineage>
        <taxon>Bacteria</taxon>
        <taxon>Bacillati</taxon>
        <taxon>Actinomycetota</taxon>
        <taxon>Actinomycetes</taxon>
        <taxon>Pseudonocardiales</taxon>
        <taxon>Pseudonocardiaceae</taxon>
        <taxon>Pseudonocardia</taxon>
    </lineage>
</organism>
<accession>A0ABP9QTV3</accession>
<reference evidence="2" key="1">
    <citation type="journal article" date="2019" name="Int. J. Syst. Evol. Microbiol.">
        <title>The Global Catalogue of Microorganisms (GCM) 10K type strain sequencing project: providing services to taxonomists for standard genome sequencing and annotation.</title>
        <authorList>
            <consortium name="The Broad Institute Genomics Platform"/>
            <consortium name="The Broad Institute Genome Sequencing Center for Infectious Disease"/>
            <person name="Wu L."/>
            <person name="Ma J."/>
        </authorList>
    </citation>
    <scope>NUCLEOTIDE SEQUENCE [LARGE SCALE GENOMIC DNA]</scope>
    <source>
        <strain evidence="2">JCM 18303</strain>
    </source>
</reference>
<gene>
    <name evidence="1" type="ORF">GCM10023321_60360</name>
</gene>
<protein>
    <recommendedName>
        <fullName evidence="3">MarR family transcriptional regulator</fullName>
    </recommendedName>
</protein>
<name>A0ABP9QTV3_9PSEU</name>
<evidence type="ECO:0000313" key="1">
    <source>
        <dbReference type="EMBL" id="GAA5167505.1"/>
    </source>
</evidence>
<dbReference type="RefSeq" id="WP_185059886.1">
    <property type="nucleotide sequence ID" value="NZ_BAABJP010000037.1"/>
</dbReference>
<evidence type="ECO:0008006" key="3">
    <source>
        <dbReference type="Google" id="ProtNLM"/>
    </source>
</evidence>
<keyword evidence="2" id="KW-1185">Reference proteome</keyword>
<proteinExistence type="predicted"/>